<dbReference type="Proteomes" id="UP000295258">
    <property type="component" value="Unassembled WGS sequence"/>
</dbReference>
<accession>A0A4R4VF33</accession>
<dbReference type="EMBL" id="SMKO01000048">
    <property type="protein sequence ID" value="TDD04158.1"/>
    <property type="molecule type" value="Genomic_DNA"/>
</dbReference>
<proteinExistence type="predicted"/>
<comment type="caution">
    <text evidence="2">The sequence shown here is derived from an EMBL/GenBank/DDBJ whole genome shotgun (WGS) entry which is preliminary data.</text>
</comment>
<keyword evidence="3" id="KW-1185">Reference proteome</keyword>
<sequence>MWIAVAVPAAIVVGMVVWWLRRDPVGGDAADQFEVERKWPWELRLTPEAQAAFMEGLRAYNDAGNRLAVVGEQGVLTTYDPPRLISLHLLADVFAARGDAALHDPQETVTALMDRLAGAERPGVLHLRPGWLSGEVDGMDRARFTEAVRDIVCGAQAEGVVSRSVDETIGALQVAVLGDPSAAQSEEPAHVNGRPVPEMAGSAAAAVKDRPDEMAGPTTAAVKDRPDEMAGPTTAAVKDRPDEMGGPTTAAVKDRRDEAPGSAAAVVKDRTDEAPVPDGTPSGRVNTMMLDLARVLDRYREARGKQPDATPEALLREVLPRLIASGGPGLTWTRPPSQDDLRIVLAGTGSPGSH</sequence>
<evidence type="ECO:0000313" key="2">
    <source>
        <dbReference type="EMBL" id="TDD04158.1"/>
    </source>
</evidence>
<feature type="region of interest" description="Disordered" evidence="1">
    <location>
        <begin position="206"/>
        <end position="285"/>
    </location>
</feature>
<organism evidence="2 3">
    <name type="scientific">Nonomuraea deserti</name>
    <dbReference type="NCBI Taxonomy" id="1848322"/>
    <lineage>
        <taxon>Bacteria</taxon>
        <taxon>Bacillati</taxon>
        <taxon>Actinomycetota</taxon>
        <taxon>Actinomycetes</taxon>
        <taxon>Streptosporangiales</taxon>
        <taxon>Streptosporangiaceae</taxon>
        <taxon>Nonomuraea</taxon>
    </lineage>
</organism>
<evidence type="ECO:0000313" key="3">
    <source>
        <dbReference type="Proteomes" id="UP000295258"/>
    </source>
</evidence>
<reference evidence="2 3" key="1">
    <citation type="submission" date="2019-03" db="EMBL/GenBank/DDBJ databases">
        <title>Draft genome sequences of novel Actinobacteria.</title>
        <authorList>
            <person name="Sahin N."/>
            <person name="Ay H."/>
            <person name="Saygin H."/>
        </authorList>
    </citation>
    <scope>NUCLEOTIDE SEQUENCE [LARGE SCALE GENOMIC DNA]</scope>
    <source>
        <strain evidence="2 3">KC310</strain>
    </source>
</reference>
<name>A0A4R4VF33_9ACTN</name>
<dbReference type="RefSeq" id="WP_132596659.1">
    <property type="nucleotide sequence ID" value="NZ_SMKO01000048.1"/>
</dbReference>
<dbReference type="AlphaFoldDB" id="A0A4R4VF33"/>
<protein>
    <submittedName>
        <fullName evidence="2">Uncharacterized protein</fullName>
    </submittedName>
</protein>
<evidence type="ECO:0000256" key="1">
    <source>
        <dbReference type="SAM" id="MobiDB-lite"/>
    </source>
</evidence>
<gene>
    <name evidence="2" type="ORF">E1292_19535</name>
</gene>